<keyword evidence="1" id="KW-0472">Membrane</keyword>
<protein>
    <submittedName>
        <fullName evidence="2">Uncharacterized protein</fullName>
    </submittedName>
</protein>
<reference evidence="2" key="2">
    <citation type="journal article" date="2012" name="PLoS ONE">
        <title>A Deeply Branching Thermophilic Bacterium with an Ancient Acetyl-CoA Pathway Dominates a Subsurface Ecosystem.</title>
        <authorList>
            <person name="Takami H."/>
            <person name="Noguchi H."/>
            <person name="Takaki Y."/>
            <person name="Uchiyama I."/>
            <person name="Toyoda A."/>
            <person name="Nishi S."/>
            <person name="Chee G.-J."/>
            <person name="Arai W."/>
            <person name="Nunoura T."/>
            <person name="Itoh T."/>
            <person name="Hattori M."/>
            <person name="Takai K."/>
        </authorList>
    </citation>
    <scope>NUCLEOTIDE SEQUENCE</scope>
</reference>
<name>H5S9X5_9BACT</name>
<feature type="transmembrane region" description="Helical" evidence="1">
    <location>
        <begin position="139"/>
        <end position="158"/>
    </location>
</feature>
<accession>H5S9X5</accession>
<proteinExistence type="predicted"/>
<gene>
    <name evidence="2" type="ORF">HGMM_F03H09C20</name>
</gene>
<keyword evidence="1" id="KW-0812">Transmembrane</keyword>
<feature type="transmembrane region" description="Helical" evidence="1">
    <location>
        <begin position="100"/>
        <end position="119"/>
    </location>
</feature>
<keyword evidence="1" id="KW-1133">Transmembrane helix</keyword>
<reference evidence="2" key="1">
    <citation type="journal article" date="2005" name="Environ. Microbiol.">
        <title>Genetic and functional properties of uncultivated thermophilic crenarchaeotes from a subsurface gold mine as revealed by analysis of genome fragments.</title>
        <authorList>
            <person name="Nunoura T."/>
            <person name="Hirayama H."/>
            <person name="Takami H."/>
            <person name="Oida H."/>
            <person name="Nishi S."/>
            <person name="Shimamura S."/>
            <person name="Suzuki Y."/>
            <person name="Inagaki F."/>
            <person name="Takai K."/>
            <person name="Nealson K.H."/>
            <person name="Horikoshi K."/>
        </authorList>
    </citation>
    <scope>NUCLEOTIDE SEQUENCE</scope>
</reference>
<organism evidence="2">
    <name type="scientific">uncultured Acetothermia bacterium</name>
    <dbReference type="NCBI Taxonomy" id="236499"/>
    <lineage>
        <taxon>Bacteria</taxon>
        <taxon>Candidatus Bipolaricaulota</taxon>
        <taxon>environmental samples</taxon>
    </lineage>
</organism>
<sequence length="181" mass="20240">MRLTARKLLVFFWKFLAALLLLALLWPWIAGIYVQLLAAFVKAWMPDATVAVRSSTSLFIHVPPLGMTVSLDAMVFNLLLLAALILATPGLVVRQRLIRLGLGLLLQGGFHVLDIVLSFRANYEVALNGSYALRFFTEMLGGVGEQISAVVIWVLLTWRSWLPQAVVPLQLQKRQHVKEAH</sequence>
<evidence type="ECO:0000313" key="2">
    <source>
        <dbReference type="EMBL" id="BAL52961.1"/>
    </source>
</evidence>
<feature type="transmembrane region" description="Helical" evidence="1">
    <location>
        <begin position="73"/>
        <end position="93"/>
    </location>
</feature>
<evidence type="ECO:0000256" key="1">
    <source>
        <dbReference type="SAM" id="Phobius"/>
    </source>
</evidence>
<dbReference type="EMBL" id="AP011644">
    <property type="protein sequence ID" value="BAL52961.1"/>
    <property type="molecule type" value="Genomic_DNA"/>
</dbReference>
<dbReference type="AlphaFoldDB" id="H5S9X5"/>